<feature type="transmembrane region" description="Helical" evidence="1">
    <location>
        <begin position="129"/>
        <end position="152"/>
    </location>
</feature>
<keyword evidence="1" id="KW-1133">Transmembrane helix</keyword>
<keyword evidence="3" id="KW-1185">Reference proteome</keyword>
<dbReference type="AlphaFoldDB" id="A0A6A4HYU3"/>
<keyword evidence="1" id="KW-0472">Membrane</keyword>
<feature type="transmembrane region" description="Helical" evidence="1">
    <location>
        <begin position="6"/>
        <end position="28"/>
    </location>
</feature>
<gene>
    <name evidence="2" type="ORF">BT96DRAFT_1017344</name>
</gene>
<feature type="transmembrane region" description="Helical" evidence="1">
    <location>
        <begin position="214"/>
        <end position="236"/>
    </location>
</feature>
<feature type="transmembrane region" description="Helical" evidence="1">
    <location>
        <begin position="104"/>
        <end position="122"/>
    </location>
</feature>
<evidence type="ECO:0000256" key="1">
    <source>
        <dbReference type="SAM" id="Phobius"/>
    </source>
</evidence>
<evidence type="ECO:0000313" key="3">
    <source>
        <dbReference type="Proteomes" id="UP000799118"/>
    </source>
</evidence>
<dbReference type="EMBL" id="ML769430">
    <property type="protein sequence ID" value="KAE9402953.1"/>
    <property type="molecule type" value="Genomic_DNA"/>
</dbReference>
<keyword evidence="1" id="KW-0812">Transmembrane</keyword>
<reference evidence="2" key="1">
    <citation type="journal article" date="2019" name="Environ. Microbiol.">
        <title>Fungal ecological strategies reflected in gene transcription - a case study of two litter decomposers.</title>
        <authorList>
            <person name="Barbi F."/>
            <person name="Kohler A."/>
            <person name="Barry K."/>
            <person name="Baskaran P."/>
            <person name="Daum C."/>
            <person name="Fauchery L."/>
            <person name="Ihrmark K."/>
            <person name="Kuo A."/>
            <person name="LaButti K."/>
            <person name="Lipzen A."/>
            <person name="Morin E."/>
            <person name="Grigoriev I.V."/>
            <person name="Henrissat B."/>
            <person name="Lindahl B."/>
            <person name="Martin F."/>
        </authorList>
    </citation>
    <scope>NUCLEOTIDE SEQUENCE</scope>
    <source>
        <strain evidence="2">JB14</strain>
    </source>
</reference>
<sequence length="315" mass="34904">MVLSFAQAELIGLIVHSCLFGIYLILFFSSLPFDMDDHFRIKLKRYNTVLLTSNLLLFMLISAHWVVQIIRSQRAFIDTAGEPGDPASVYYSFPADYMNLLKESLYLMQTFIGDCTMIYRLWIVYNKKVYVISFPVVIITAYATSAIAVVIALGKTTLGENIFISSAGSWAITVFVTTVAQVLNVIITSLISYRIWSVQHQVKGIVQGGGLMSVVHIIIESAALYTTTALLTLIGYSTEQLWQFITIDMISPIIGISFTLISVRVSRGTPSQGGYNSAYEAPSSNVVRIRGVESRREAIGLETISVNVTQHVTKA</sequence>
<protein>
    <submittedName>
        <fullName evidence="2">Uncharacterized protein</fullName>
    </submittedName>
</protein>
<dbReference type="Proteomes" id="UP000799118">
    <property type="component" value="Unassembled WGS sequence"/>
</dbReference>
<feature type="transmembrane region" description="Helical" evidence="1">
    <location>
        <begin position="172"/>
        <end position="193"/>
    </location>
</feature>
<dbReference type="OrthoDB" id="3250682at2759"/>
<name>A0A6A4HYU3_9AGAR</name>
<organism evidence="2 3">
    <name type="scientific">Gymnopus androsaceus JB14</name>
    <dbReference type="NCBI Taxonomy" id="1447944"/>
    <lineage>
        <taxon>Eukaryota</taxon>
        <taxon>Fungi</taxon>
        <taxon>Dikarya</taxon>
        <taxon>Basidiomycota</taxon>
        <taxon>Agaricomycotina</taxon>
        <taxon>Agaricomycetes</taxon>
        <taxon>Agaricomycetidae</taxon>
        <taxon>Agaricales</taxon>
        <taxon>Marasmiineae</taxon>
        <taxon>Omphalotaceae</taxon>
        <taxon>Gymnopus</taxon>
    </lineage>
</organism>
<feature type="transmembrane region" description="Helical" evidence="1">
    <location>
        <begin position="49"/>
        <end position="67"/>
    </location>
</feature>
<accession>A0A6A4HYU3</accession>
<feature type="transmembrane region" description="Helical" evidence="1">
    <location>
        <begin position="242"/>
        <end position="263"/>
    </location>
</feature>
<proteinExistence type="predicted"/>
<evidence type="ECO:0000313" key="2">
    <source>
        <dbReference type="EMBL" id="KAE9402953.1"/>
    </source>
</evidence>